<dbReference type="Pfam" id="PF03107">
    <property type="entry name" value="C1_2"/>
    <property type="match status" value="2"/>
</dbReference>
<dbReference type="AlphaFoldDB" id="A0A6P6ALP8"/>
<keyword evidence="4" id="KW-1185">Reference proteome</keyword>
<dbReference type="OrthoDB" id="1483207at2759"/>
<evidence type="ECO:0000313" key="4">
    <source>
        <dbReference type="Proteomes" id="UP000515121"/>
    </source>
</evidence>
<dbReference type="PANTHER" id="PTHR46288:SF17">
    <property type="entry name" value="CYSTEINE_HISTIDINE-RICH C1 DOMAIN PROTEIN"/>
    <property type="match status" value="1"/>
</dbReference>
<evidence type="ECO:0000259" key="3">
    <source>
        <dbReference type="Pfam" id="PF03107"/>
    </source>
</evidence>
<feature type="domain" description="DC1" evidence="3">
    <location>
        <begin position="127"/>
        <end position="172"/>
    </location>
</feature>
<name>A0A6P6ALP8_DURZI</name>
<reference evidence="5" key="1">
    <citation type="submission" date="2025-08" db="UniProtKB">
        <authorList>
            <consortium name="RefSeq"/>
        </authorList>
    </citation>
    <scope>IDENTIFICATION</scope>
    <source>
        <tissue evidence="5">Fruit stalk</tissue>
    </source>
</reference>
<feature type="compositionally biased region" description="Polar residues" evidence="2">
    <location>
        <begin position="277"/>
        <end position="294"/>
    </location>
</feature>
<evidence type="ECO:0000256" key="2">
    <source>
        <dbReference type="SAM" id="MobiDB-lite"/>
    </source>
</evidence>
<sequence length="436" mass="49449">MKALKEEHMYPHFSHHHPMVCTNFILAENITCSGCKISIFPAKSYYHCKTCPFYLHQVCYNMPRKTRHPGHPDHLLTLHVMPSSGEETFKCEACGHHVNGFYYNCAEFCNCYHILCSALPLSVAITSHLHTLKLEFSPPYDLQCDICKELASYKGWLYRCQICEFDTHLACAISNQRTQSFRHPTAPLPDPLTRKIKYSSGSFLKTKQAEDYIHEGTELVQLVSLGVARNIREKKTQENFLKTVVGWDERLHSPKRKLKIRNGQNEYIVSSRKPDISGTSPSSEVQAQETDQSSLLSGDLITAPSYQFSDGCFSIDLAGSYSSFDYTNQARKEPKLSDASALQKVKETVNDRNNIMLERITINFEPTKQEITCANKGSFDFCNPNSRMNEAFLTGDGTYSGEQRNRKKMSNESRSVSRNGDQSSKSEKVSASNQRP</sequence>
<dbReference type="InterPro" id="IPR004146">
    <property type="entry name" value="DC1"/>
</dbReference>
<dbReference type="GeneID" id="111310559"/>
<proteinExistence type="predicted"/>
<feature type="compositionally biased region" description="Polar residues" evidence="2">
    <location>
        <begin position="412"/>
        <end position="436"/>
    </location>
</feature>
<protein>
    <submittedName>
        <fullName evidence="5">Uncharacterized protein LOC111310559</fullName>
    </submittedName>
</protein>
<feature type="domain" description="DC1" evidence="3">
    <location>
        <begin position="70"/>
        <end position="114"/>
    </location>
</feature>
<dbReference type="KEGG" id="dzi:111310559"/>
<dbReference type="RefSeq" id="XP_022765779.1">
    <property type="nucleotide sequence ID" value="XM_022910044.1"/>
</dbReference>
<dbReference type="PANTHER" id="PTHR46288">
    <property type="entry name" value="PHORBOL-ESTER/DAG-TYPE DOMAIN-CONTAINING PROTEIN"/>
    <property type="match status" value="1"/>
</dbReference>
<dbReference type="InterPro" id="IPR046349">
    <property type="entry name" value="C1-like_sf"/>
</dbReference>
<keyword evidence="1" id="KW-0677">Repeat</keyword>
<evidence type="ECO:0000256" key="1">
    <source>
        <dbReference type="ARBA" id="ARBA00022737"/>
    </source>
</evidence>
<gene>
    <name evidence="5" type="primary">LOC111310559</name>
</gene>
<dbReference type="SUPFAM" id="SSF57889">
    <property type="entry name" value="Cysteine-rich domain"/>
    <property type="match status" value="1"/>
</dbReference>
<feature type="region of interest" description="Disordered" evidence="2">
    <location>
        <begin position="270"/>
        <end position="294"/>
    </location>
</feature>
<accession>A0A6P6ALP8</accession>
<dbReference type="Proteomes" id="UP000515121">
    <property type="component" value="Unplaced"/>
</dbReference>
<organism evidence="4 5">
    <name type="scientific">Durio zibethinus</name>
    <name type="common">Durian</name>
    <dbReference type="NCBI Taxonomy" id="66656"/>
    <lineage>
        <taxon>Eukaryota</taxon>
        <taxon>Viridiplantae</taxon>
        <taxon>Streptophyta</taxon>
        <taxon>Embryophyta</taxon>
        <taxon>Tracheophyta</taxon>
        <taxon>Spermatophyta</taxon>
        <taxon>Magnoliopsida</taxon>
        <taxon>eudicotyledons</taxon>
        <taxon>Gunneridae</taxon>
        <taxon>Pentapetalae</taxon>
        <taxon>rosids</taxon>
        <taxon>malvids</taxon>
        <taxon>Malvales</taxon>
        <taxon>Malvaceae</taxon>
        <taxon>Helicteroideae</taxon>
        <taxon>Durio</taxon>
    </lineage>
</organism>
<evidence type="ECO:0000313" key="5">
    <source>
        <dbReference type="RefSeq" id="XP_022765779.1"/>
    </source>
</evidence>
<feature type="region of interest" description="Disordered" evidence="2">
    <location>
        <begin position="393"/>
        <end position="436"/>
    </location>
</feature>